<comment type="caution">
    <text evidence="8">The sequence shown here is derived from an EMBL/GenBank/DDBJ whole genome shotgun (WGS) entry which is preliminary data.</text>
</comment>
<reference evidence="8" key="1">
    <citation type="submission" date="2019-09" db="EMBL/GenBank/DDBJ databases">
        <authorList>
            <person name="Li J."/>
        </authorList>
    </citation>
    <scope>NUCLEOTIDE SEQUENCE [LARGE SCALE GENOMIC DNA]</scope>
    <source>
        <strain evidence="8">JCM 14732</strain>
    </source>
</reference>
<evidence type="ECO:0000256" key="1">
    <source>
        <dbReference type="ARBA" id="ARBA00010641"/>
    </source>
</evidence>
<dbReference type="RefSeq" id="WP_149689626.1">
    <property type="nucleotide sequence ID" value="NZ_SDPQ02000002.1"/>
</dbReference>
<dbReference type="AlphaFoldDB" id="A0A5M4FGD6"/>
<dbReference type="Pfam" id="PF08281">
    <property type="entry name" value="Sigma70_r4_2"/>
    <property type="match status" value="1"/>
</dbReference>
<dbReference type="GO" id="GO:0006352">
    <property type="term" value="P:DNA-templated transcription initiation"/>
    <property type="evidence" value="ECO:0007669"/>
    <property type="project" value="InterPro"/>
</dbReference>
<dbReference type="Pfam" id="PF04542">
    <property type="entry name" value="Sigma70_r2"/>
    <property type="match status" value="1"/>
</dbReference>
<keyword evidence="2" id="KW-0805">Transcription regulation</keyword>
<dbReference type="InterPro" id="IPR013325">
    <property type="entry name" value="RNA_pol_sigma_r2"/>
</dbReference>
<dbReference type="OrthoDB" id="5244716at2"/>
<dbReference type="Gene3D" id="1.10.1740.10">
    <property type="match status" value="1"/>
</dbReference>
<evidence type="ECO:0000256" key="2">
    <source>
        <dbReference type="ARBA" id="ARBA00023015"/>
    </source>
</evidence>
<dbReference type="GO" id="GO:0003677">
    <property type="term" value="F:DNA binding"/>
    <property type="evidence" value="ECO:0007669"/>
    <property type="project" value="UniProtKB-KW"/>
</dbReference>
<comment type="similarity">
    <text evidence="1">Belongs to the sigma-70 factor family. ECF subfamily.</text>
</comment>
<evidence type="ECO:0000256" key="5">
    <source>
        <dbReference type="ARBA" id="ARBA00023163"/>
    </source>
</evidence>
<evidence type="ECO:0000313" key="8">
    <source>
        <dbReference type="EMBL" id="KAA1398196.1"/>
    </source>
</evidence>
<organism evidence="8 9">
    <name type="scientific">Aeromicrobium ginsengisoli</name>
    <dbReference type="NCBI Taxonomy" id="363867"/>
    <lineage>
        <taxon>Bacteria</taxon>
        <taxon>Bacillati</taxon>
        <taxon>Actinomycetota</taxon>
        <taxon>Actinomycetes</taxon>
        <taxon>Propionibacteriales</taxon>
        <taxon>Nocardioidaceae</taxon>
        <taxon>Aeromicrobium</taxon>
    </lineage>
</organism>
<dbReference type="SUPFAM" id="SSF88946">
    <property type="entry name" value="Sigma2 domain of RNA polymerase sigma factors"/>
    <property type="match status" value="1"/>
</dbReference>
<dbReference type="Proteomes" id="UP000380867">
    <property type="component" value="Unassembled WGS sequence"/>
</dbReference>
<dbReference type="EMBL" id="SDPQ02000002">
    <property type="protein sequence ID" value="KAA1398196.1"/>
    <property type="molecule type" value="Genomic_DNA"/>
</dbReference>
<dbReference type="GO" id="GO:0016987">
    <property type="term" value="F:sigma factor activity"/>
    <property type="evidence" value="ECO:0007669"/>
    <property type="project" value="UniProtKB-KW"/>
</dbReference>
<evidence type="ECO:0000313" key="9">
    <source>
        <dbReference type="Proteomes" id="UP000380867"/>
    </source>
</evidence>
<dbReference type="InterPro" id="IPR014284">
    <property type="entry name" value="RNA_pol_sigma-70_dom"/>
</dbReference>
<dbReference type="NCBIfam" id="TIGR02937">
    <property type="entry name" value="sigma70-ECF"/>
    <property type="match status" value="1"/>
</dbReference>
<name>A0A5M4FGD6_9ACTN</name>
<evidence type="ECO:0000256" key="4">
    <source>
        <dbReference type="ARBA" id="ARBA00023125"/>
    </source>
</evidence>
<dbReference type="InterPro" id="IPR039425">
    <property type="entry name" value="RNA_pol_sigma-70-like"/>
</dbReference>
<keyword evidence="3" id="KW-0731">Sigma factor</keyword>
<feature type="domain" description="RNA polymerase sigma-70 region 2" evidence="6">
    <location>
        <begin position="26"/>
        <end position="91"/>
    </location>
</feature>
<dbReference type="InterPro" id="IPR013249">
    <property type="entry name" value="RNA_pol_sigma70_r4_t2"/>
</dbReference>
<dbReference type="PANTHER" id="PTHR43133:SF8">
    <property type="entry name" value="RNA POLYMERASE SIGMA FACTOR HI_1459-RELATED"/>
    <property type="match status" value="1"/>
</dbReference>
<proteinExistence type="inferred from homology"/>
<dbReference type="InterPro" id="IPR036388">
    <property type="entry name" value="WH-like_DNA-bd_sf"/>
</dbReference>
<keyword evidence="4" id="KW-0238">DNA-binding</keyword>
<keyword evidence="9" id="KW-1185">Reference proteome</keyword>
<evidence type="ECO:0000259" key="6">
    <source>
        <dbReference type="Pfam" id="PF04542"/>
    </source>
</evidence>
<evidence type="ECO:0000256" key="3">
    <source>
        <dbReference type="ARBA" id="ARBA00023082"/>
    </source>
</evidence>
<dbReference type="InterPro" id="IPR007627">
    <property type="entry name" value="RNA_pol_sigma70_r2"/>
</dbReference>
<dbReference type="PANTHER" id="PTHR43133">
    <property type="entry name" value="RNA POLYMERASE ECF-TYPE SIGMA FACTO"/>
    <property type="match status" value="1"/>
</dbReference>
<dbReference type="SUPFAM" id="SSF88659">
    <property type="entry name" value="Sigma3 and sigma4 domains of RNA polymerase sigma factors"/>
    <property type="match status" value="1"/>
</dbReference>
<keyword evidence="5" id="KW-0804">Transcription</keyword>
<sequence length="192" mass="21186">MDTSGWDELVARARASEAYAMDDLLAAVRPLVLRRCAKFLPYRQDAEEATQEALMTIATRLDDFTGRGSFAGWVTVIATNAARMTYRSMRRRFADTTTDVISDPPDPRTTSVIAGTRLDLLDALEQLERDHPAAVQAFVLRDLGALPYDEIAALTETPVGTVKARIHTARRHIRQTLEPSAATISALRASDL</sequence>
<protein>
    <submittedName>
        <fullName evidence="8">Sigma-70 family RNA polymerase sigma factor</fullName>
    </submittedName>
</protein>
<dbReference type="InterPro" id="IPR013324">
    <property type="entry name" value="RNA_pol_sigma_r3/r4-like"/>
</dbReference>
<dbReference type="Gene3D" id="1.10.10.10">
    <property type="entry name" value="Winged helix-like DNA-binding domain superfamily/Winged helix DNA-binding domain"/>
    <property type="match status" value="1"/>
</dbReference>
<accession>A0A5M4FGD6</accession>
<evidence type="ECO:0000259" key="7">
    <source>
        <dbReference type="Pfam" id="PF08281"/>
    </source>
</evidence>
<feature type="domain" description="RNA polymerase sigma factor 70 region 4 type 2" evidence="7">
    <location>
        <begin position="136"/>
        <end position="173"/>
    </location>
</feature>
<gene>
    <name evidence="8" type="ORF">ESP70_012795</name>
</gene>